<dbReference type="AlphaFoldDB" id="A0A561Q7F4"/>
<name>A0A561Q7F4_9HYPH</name>
<reference evidence="1 2" key="1">
    <citation type="submission" date="2019-06" db="EMBL/GenBank/DDBJ databases">
        <title>Sorghum-associated microbial communities from plants grown in Nebraska, USA.</title>
        <authorList>
            <person name="Schachtman D."/>
        </authorList>
    </citation>
    <scope>NUCLEOTIDE SEQUENCE [LARGE SCALE GENOMIC DNA]</scope>
    <source>
        <strain evidence="1 2">1225</strain>
    </source>
</reference>
<evidence type="ECO:0000313" key="1">
    <source>
        <dbReference type="EMBL" id="TWF46306.1"/>
    </source>
</evidence>
<keyword evidence="2" id="KW-1185">Reference proteome</keyword>
<sequence>MASHNLLINLFGWRHRENVKPNENFLTEAFVHVLRMNGAFRVQFLADLVGNDVDPDVEIQTRSSYSSQSGTTIYPDIEISGAVAGNPFVLLIEVKWGSGYDAGQVSKYRHALNEAHGGGYVAFLCASRKDFDRAFGVLPVSPDRSARLILP</sequence>
<dbReference type="EMBL" id="VIWP01000015">
    <property type="protein sequence ID" value="TWF46306.1"/>
    <property type="molecule type" value="Genomic_DNA"/>
</dbReference>
<proteinExistence type="predicted"/>
<dbReference type="RefSeq" id="WP_145643262.1">
    <property type="nucleotide sequence ID" value="NZ_VIWP01000015.1"/>
</dbReference>
<gene>
    <name evidence="1" type="ORF">FHW37_1151</name>
</gene>
<evidence type="ECO:0008006" key="3">
    <source>
        <dbReference type="Google" id="ProtNLM"/>
    </source>
</evidence>
<organism evidence="1 2">
    <name type="scientific">Neorhizobium alkalisoli</name>
    <dbReference type="NCBI Taxonomy" id="528178"/>
    <lineage>
        <taxon>Bacteria</taxon>
        <taxon>Pseudomonadati</taxon>
        <taxon>Pseudomonadota</taxon>
        <taxon>Alphaproteobacteria</taxon>
        <taxon>Hyphomicrobiales</taxon>
        <taxon>Rhizobiaceae</taxon>
        <taxon>Rhizobium/Agrobacterium group</taxon>
        <taxon>Neorhizobium</taxon>
    </lineage>
</organism>
<evidence type="ECO:0000313" key="2">
    <source>
        <dbReference type="Proteomes" id="UP000320653"/>
    </source>
</evidence>
<dbReference type="Proteomes" id="UP000320653">
    <property type="component" value="Unassembled WGS sequence"/>
</dbReference>
<accession>A0A561Q7F4</accession>
<dbReference type="OrthoDB" id="8447418at2"/>
<protein>
    <recommendedName>
        <fullName evidence="3">PD-(D/E)XK nuclease superfamily protein</fullName>
    </recommendedName>
</protein>
<comment type="caution">
    <text evidence="1">The sequence shown here is derived from an EMBL/GenBank/DDBJ whole genome shotgun (WGS) entry which is preliminary data.</text>
</comment>